<proteinExistence type="predicted"/>
<reference evidence="2 3" key="1">
    <citation type="submission" date="2019-05" db="EMBL/GenBank/DDBJ databases">
        <title>Another draft genome of Portunus trituberculatus and its Hox gene families provides insights of decapod evolution.</title>
        <authorList>
            <person name="Jeong J.-H."/>
            <person name="Song I."/>
            <person name="Kim S."/>
            <person name="Choi T."/>
            <person name="Kim D."/>
            <person name="Ryu S."/>
            <person name="Kim W."/>
        </authorList>
    </citation>
    <scope>NUCLEOTIDE SEQUENCE [LARGE SCALE GENOMIC DNA]</scope>
    <source>
        <tissue evidence="2">Muscle</tissue>
    </source>
</reference>
<organism evidence="2 3">
    <name type="scientific">Portunus trituberculatus</name>
    <name type="common">Swimming crab</name>
    <name type="synonym">Neptunus trituberculatus</name>
    <dbReference type="NCBI Taxonomy" id="210409"/>
    <lineage>
        <taxon>Eukaryota</taxon>
        <taxon>Metazoa</taxon>
        <taxon>Ecdysozoa</taxon>
        <taxon>Arthropoda</taxon>
        <taxon>Crustacea</taxon>
        <taxon>Multicrustacea</taxon>
        <taxon>Malacostraca</taxon>
        <taxon>Eumalacostraca</taxon>
        <taxon>Eucarida</taxon>
        <taxon>Decapoda</taxon>
        <taxon>Pleocyemata</taxon>
        <taxon>Brachyura</taxon>
        <taxon>Eubrachyura</taxon>
        <taxon>Portunoidea</taxon>
        <taxon>Portunidae</taxon>
        <taxon>Portuninae</taxon>
        <taxon>Portunus</taxon>
    </lineage>
</organism>
<gene>
    <name evidence="2" type="ORF">E2C01_010101</name>
</gene>
<evidence type="ECO:0000256" key="1">
    <source>
        <dbReference type="SAM" id="MobiDB-lite"/>
    </source>
</evidence>
<keyword evidence="3" id="KW-1185">Reference proteome</keyword>
<feature type="compositionally biased region" description="Low complexity" evidence="1">
    <location>
        <begin position="269"/>
        <end position="278"/>
    </location>
</feature>
<dbReference type="EMBL" id="VSRR010000571">
    <property type="protein sequence ID" value="MPC17251.1"/>
    <property type="molecule type" value="Genomic_DNA"/>
</dbReference>
<dbReference type="Proteomes" id="UP000324222">
    <property type="component" value="Unassembled WGS sequence"/>
</dbReference>
<feature type="compositionally biased region" description="Basic and acidic residues" evidence="1">
    <location>
        <begin position="333"/>
        <end position="347"/>
    </location>
</feature>
<evidence type="ECO:0000313" key="2">
    <source>
        <dbReference type="EMBL" id="MPC17251.1"/>
    </source>
</evidence>
<accession>A0A5B7D7H0</accession>
<sequence>MEVLTRPPPHQDAPMDLSTTARRMLSRSSWTRHAQVECAVEPRAKTKPEVLNRYIPIPKKRHCHVSQPQGSPRRECQSPSPVRQSPPAKLRVRHSESPEMSRKRARMESPKPSDLCCASAVQLPLAAARNDVIPSSAKSPSTVVSASDSSREWPAVGAGLAGANGEVVVAGEGVTQSVMKPRQRGHPSSAESSYDRSPPSLREDNSEGMPPGHVFSALLQMQSAAMSQGMLPNALKDTEALLSAVHQSQMLYYSYCSQLIQTLRAKQIEQQTQQPQQHLHSHHDHQLNHYPPAHQQQQHQHQLHHHRRFHQEKQPRHHHERTPEQPRLSSEPESERHTPFEETRNYESEDTEEDFHTAEDDTLSILRTRLNSQVRRIVLVVGVHCASRGEATPPEPMYVRIFCRKVRDCGMCWPCYRAPPSAGVRCTGFPYVYYVPYRLTS</sequence>
<feature type="compositionally biased region" description="Basic and acidic residues" evidence="1">
    <location>
        <begin position="93"/>
        <end position="111"/>
    </location>
</feature>
<evidence type="ECO:0000313" key="3">
    <source>
        <dbReference type="Proteomes" id="UP000324222"/>
    </source>
</evidence>
<dbReference type="AlphaFoldDB" id="A0A5B7D7H0"/>
<comment type="caution">
    <text evidence="2">The sequence shown here is derived from an EMBL/GenBank/DDBJ whole genome shotgun (WGS) entry which is preliminary data.</text>
</comment>
<feature type="compositionally biased region" description="Basic residues" evidence="1">
    <location>
        <begin position="301"/>
        <end position="320"/>
    </location>
</feature>
<protein>
    <submittedName>
        <fullName evidence="2">Uncharacterized protein</fullName>
    </submittedName>
</protein>
<feature type="region of interest" description="Disordered" evidence="1">
    <location>
        <begin position="173"/>
        <end position="213"/>
    </location>
</feature>
<feature type="region of interest" description="Disordered" evidence="1">
    <location>
        <begin position="58"/>
        <end position="113"/>
    </location>
</feature>
<name>A0A5B7D7H0_PORTR</name>
<feature type="region of interest" description="Disordered" evidence="1">
    <location>
        <begin position="269"/>
        <end position="358"/>
    </location>
</feature>